<dbReference type="InterPro" id="IPR058163">
    <property type="entry name" value="LysR-type_TF_proteobact-type"/>
</dbReference>
<evidence type="ECO:0000256" key="3">
    <source>
        <dbReference type="ARBA" id="ARBA00023125"/>
    </source>
</evidence>
<dbReference type="InterPro" id="IPR005119">
    <property type="entry name" value="LysR_subst-bd"/>
</dbReference>
<comment type="similarity">
    <text evidence="1">Belongs to the LysR transcriptional regulatory family.</text>
</comment>
<evidence type="ECO:0000313" key="7">
    <source>
        <dbReference type="Proteomes" id="UP000267535"/>
    </source>
</evidence>
<dbReference type="EMBL" id="RQXV01000002">
    <property type="protein sequence ID" value="RRD00738.1"/>
    <property type="molecule type" value="Genomic_DNA"/>
</dbReference>
<dbReference type="Proteomes" id="UP000267535">
    <property type="component" value="Unassembled WGS sequence"/>
</dbReference>
<dbReference type="InterPro" id="IPR036390">
    <property type="entry name" value="WH_DNA-bd_sf"/>
</dbReference>
<protein>
    <submittedName>
        <fullName evidence="6">LysR family transcriptional regulator</fullName>
    </submittedName>
</protein>
<evidence type="ECO:0000256" key="1">
    <source>
        <dbReference type="ARBA" id="ARBA00009437"/>
    </source>
</evidence>
<dbReference type="GO" id="GO:0006351">
    <property type="term" value="P:DNA-templated transcription"/>
    <property type="evidence" value="ECO:0007669"/>
    <property type="project" value="TreeGrafter"/>
</dbReference>
<evidence type="ECO:0000256" key="2">
    <source>
        <dbReference type="ARBA" id="ARBA00023015"/>
    </source>
</evidence>
<dbReference type="Gene3D" id="3.40.190.290">
    <property type="match status" value="1"/>
</dbReference>
<keyword evidence="4" id="KW-0804">Transcription</keyword>
<keyword evidence="3" id="KW-0238">DNA-binding</keyword>
<dbReference type="SUPFAM" id="SSF46785">
    <property type="entry name" value="Winged helix' DNA-binding domain"/>
    <property type="match status" value="1"/>
</dbReference>
<dbReference type="CDD" id="cd08422">
    <property type="entry name" value="PBP2_CrgA_like"/>
    <property type="match status" value="1"/>
</dbReference>
<dbReference type="PROSITE" id="PS50931">
    <property type="entry name" value="HTH_LYSR"/>
    <property type="match status" value="1"/>
</dbReference>
<dbReference type="GO" id="GO:0003700">
    <property type="term" value="F:DNA-binding transcription factor activity"/>
    <property type="evidence" value="ECO:0007669"/>
    <property type="project" value="InterPro"/>
</dbReference>
<dbReference type="Pfam" id="PF03466">
    <property type="entry name" value="LysR_substrate"/>
    <property type="match status" value="1"/>
</dbReference>
<sequence length="299" mass="33504">MNTSDLSLFIRIAETGSISESAKQLSITAAAASLALKRLEKELDVQLFIRTTRQLRITTEGEQFLFHCRQALESIEQGRLSAHQVQGKVGGELKFSVSSDLGRNIVLPWIDEIMDQHPSLSIDLNVGDSLSNFFLDQVDVALRYGKPEDSTMVAFHIATINRITCASPGYIAEFGEPSHPEDLRKHSCLLYRLDSRLFDNWEYMDSSASYKIKVASNRISNDTDIVRRWAVAGKGIAHRSLIDIAADLRSGKLVQVLSDFQSPPVQLYLLCPGRKQVTPAVILFREMLREKCSELITAY</sequence>
<evidence type="ECO:0000313" key="6">
    <source>
        <dbReference type="EMBL" id="RRD00738.1"/>
    </source>
</evidence>
<dbReference type="GO" id="GO:0043565">
    <property type="term" value="F:sequence-specific DNA binding"/>
    <property type="evidence" value="ECO:0007669"/>
    <property type="project" value="TreeGrafter"/>
</dbReference>
<accession>A0A3P1SUM7</accession>
<reference evidence="6 7" key="1">
    <citation type="submission" date="2018-11" db="EMBL/GenBank/DDBJ databases">
        <title>The draft genome sequence of Amphritea balenae JAMM 1525T.</title>
        <authorList>
            <person name="Fang Z."/>
            <person name="Zhang Y."/>
            <person name="Han X."/>
        </authorList>
    </citation>
    <scope>NUCLEOTIDE SEQUENCE [LARGE SCALE GENOMIC DNA]</scope>
    <source>
        <strain evidence="6 7">JAMM 1525</strain>
    </source>
</reference>
<dbReference type="InterPro" id="IPR036388">
    <property type="entry name" value="WH-like_DNA-bd_sf"/>
</dbReference>
<organism evidence="6 7">
    <name type="scientific">Amphritea balenae</name>
    <dbReference type="NCBI Taxonomy" id="452629"/>
    <lineage>
        <taxon>Bacteria</taxon>
        <taxon>Pseudomonadati</taxon>
        <taxon>Pseudomonadota</taxon>
        <taxon>Gammaproteobacteria</taxon>
        <taxon>Oceanospirillales</taxon>
        <taxon>Oceanospirillaceae</taxon>
        <taxon>Amphritea</taxon>
    </lineage>
</organism>
<dbReference type="SUPFAM" id="SSF53850">
    <property type="entry name" value="Periplasmic binding protein-like II"/>
    <property type="match status" value="1"/>
</dbReference>
<dbReference type="AlphaFoldDB" id="A0A3P1SUM7"/>
<gene>
    <name evidence="6" type="ORF">EHS89_06560</name>
</gene>
<name>A0A3P1SUM7_9GAMM</name>
<dbReference type="PANTHER" id="PTHR30537:SF21">
    <property type="entry name" value="HTH-TYPE TRANSCRIPTIONAL REGULATOR SINR-RELATED"/>
    <property type="match status" value="1"/>
</dbReference>
<dbReference type="FunFam" id="1.10.10.10:FF:000001">
    <property type="entry name" value="LysR family transcriptional regulator"/>
    <property type="match status" value="1"/>
</dbReference>
<evidence type="ECO:0000256" key="4">
    <source>
        <dbReference type="ARBA" id="ARBA00023163"/>
    </source>
</evidence>
<dbReference type="InterPro" id="IPR000847">
    <property type="entry name" value="LysR_HTH_N"/>
</dbReference>
<feature type="domain" description="HTH lysR-type" evidence="5">
    <location>
        <begin position="1"/>
        <end position="58"/>
    </location>
</feature>
<dbReference type="Gene3D" id="1.10.10.10">
    <property type="entry name" value="Winged helix-like DNA-binding domain superfamily/Winged helix DNA-binding domain"/>
    <property type="match status" value="1"/>
</dbReference>
<dbReference type="RefSeq" id="WP_124925321.1">
    <property type="nucleotide sequence ID" value="NZ_BMOH01000003.1"/>
</dbReference>
<dbReference type="Pfam" id="PF00126">
    <property type="entry name" value="HTH_1"/>
    <property type="match status" value="1"/>
</dbReference>
<comment type="caution">
    <text evidence="6">The sequence shown here is derived from an EMBL/GenBank/DDBJ whole genome shotgun (WGS) entry which is preliminary data.</text>
</comment>
<evidence type="ECO:0000259" key="5">
    <source>
        <dbReference type="PROSITE" id="PS50931"/>
    </source>
</evidence>
<keyword evidence="7" id="KW-1185">Reference proteome</keyword>
<keyword evidence="2" id="KW-0805">Transcription regulation</keyword>
<dbReference type="OrthoDB" id="9815676at2"/>
<dbReference type="PANTHER" id="PTHR30537">
    <property type="entry name" value="HTH-TYPE TRANSCRIPTIONAL REGULATOR"/>
    <property type="match status" value="1"/>
</dbReference>
<proteinExistence type="inferred from homology"/>
<dbReference type="FunFam" id="3.40.190.290:FF:000001">
    <property type="entry name" value="Transcriptional regulator, LysR family"/>
    <property type="match status" value="1"/>
</dbReference>